<organism evidence="1 2">
    <name type="scientific">Halopseudomonas salegens</name>
    <dbReference type="NCBI Taxonomy" id="1434072"/>
    <lineage>
        <taxon>Bacteria</taxon>
        <taxon>Pseudomonadati</taxon>
        <taxon>Pseudomonadota</taxon>
        <taxon>Gammaproteobacteria</taxon>
        <taxon>Pseudomonadales</taxon>
        <taxon>Pseudomonadaceae</taxon>
        <taxon>Halopseudomonas</taxon>
    </lineage>
</organism>
<dbReference type="STRING" id="1434072.SAMN05216210_3422"/>
<gene>
    <name evidence="1" type="ORF">SAMN05216210_3422</name>
</gene>
<evidence type="ECO:0000313" key="1">
    <source>
        <dbReference type="EMBL" id="SDU37076.1"/>
    </source>
</evidence>
<protein>
    <submittedName>
        <fullName evidence="1">Uncharacterized protein</fullName>
    </submittedName>
</protein>
<accession>A0A1H2HZC9</accession>
<reference evidence="2" key="1">
    <citation type="submission" date="2016-10" db="EMBL/GenBank/DDBJ databases">
        <authorList>
            <person name="Varghese N."/>
            <person name="Submissions S."/>
        </authorList>
    </citation>
    <scope>NUCLEOTIDE SEQUENCE [LARGE SCALE GENOMIC DNA]</scope>
    <source>
        <strain evidence="2">CECT 8338</strain>
    </source>
</reference>
<dbReference type="RefSeq" id="WP_092389258.1">
    <property type="nucleotide sequence ID" value="NZ_LT629787.1"/>
</dbReference>
<evidence type="ECO:0000313" key="2">
    <source>
        <dbReference type="Proteomes" id="UP000243924"/>
    </source>
</evidence>
<dbReference type="Proteomes" id="UP000243924">
    <property type="component" value="Chromosome I"/>
</dbReference>
<sequence>MNITALRDTVQRAHQQDQQQLLRQWLAERLPSLHSSIVPPSDGVDGLLHFVEAYIQEVPDVLEAAQSVARQANLETLLLPVLRVAADFFLQPPELPAEHQGLLALLDEAYLAHRLVEEINDRYANHGGTPLIPLDTTRANLIVHHLLGEPFANQLDSAVEEAVTGLLPASLFASEEFQQHLNQLDASQRQQLWDQWPCLSSRLGMDIRLAGG</sequence>
<keyword evidence="2" id="KW-1185">Reference proteome</keyword>
<dbReference type="EMBL" id="LT629787">
    <property type="protein sequence ID" value="SDU37076.1"/>
    <property type="molecule type" value="Genomic_DNA"/>
</dbReference>
<dbReference type="OrthoDB" id="5731249at2"/>
<name>A0A1H2HZC9_9GAMM</name>
<proteinExistence type="predicted"/>
<dbReference type="AlphaFoldDB" id="A0A1H2HZC9"/>